<protein>
    <submittedName>
        <fullName evidence="1">Uncharacterized protein</fullName>
    </submittedName>
</protein>
<comment type="caution">
    <text evidence="1">The sequence shown here is derived from an EMBL/GenBank/DDBJ whole genome shotgun (WGS) entry which is preliminary data.</text>
</comment>
<evidence type="ECO:0000313" key="2">
    <source>
        <dbReference type="Proteomes" id="UP000290759"/>
    </source>
</evidence>
<sequence length="87" mass="8735">MSPTPGDAALRRAFDCAVVDHFGGAAGQADAEEVVVAACTVAGSHIAGMRDPVGRGVLLAQAQWTLGRIVAEVAKADAVKGRGPHGT</sequence>
<dbReference type="AlphaFoldDB" id="A0A4V1RTT9"/>
<proteinExistence type="predicted"/>
<keyword evidence="2" id="KW-1185">Reference proteome</keyword>
<evidence type="ECO:0000313" key="1">
    <source>
        <dbReference type="EMBL" id="RYC28814.1"/>
    </source>
</evidence>
<name>A0A4V1RTT9_9HYPH</name>
<reference evidence="1 2" key="2">
    <citation type="submission" date="2019-02" db="EMBL/GenBank/DDBJ databases">
        <title>'Lichenibacterium ramalinii' gen. nov. sp. nov., 'Lichenibacterium minor' gen. nov. sp. nov.</title>
        <authorList>
            <person name="Pankratov T."/>
        </authorList>
    </citation>
    <scope>NUCLEOTIDE SEQUENCE [LARGE SCALE GENOMIC DNA]</scope>
    <source>
        <strain evidence="1 2">RmlP026</strain>
    </source>
</reference>
<dbReference type="Proteomes" id="UP000290759">
    <property type="component" value="Unassembled WGS sequence"/>
</dbReference>
<gene>
    <name evidence="1" type="ORF">D3273_27315</name>
</gene>
<dbReference type="EMBL" id="QYBB01000111">
    <property type="protein sequence ID" value="RYC28814.1"/>
    <property type="molecule type" value="Genomic_DNA"/>
</dbReference>
<dbReference type="RefSeq" id="WP_129230146.1">
    <property type="nucleotide sequence ID" value="NZ_QYBB01000111.1"/>
</dbReference>
<organism evidence="1 2">
    <name type="scientific">Lichenibacterium minor</name>
    <dbReference type="NCBI Taxonomy" id="2316528"/>
    <lineage>
        <taxon>Bacteria</taxon>
        <taxon>Pseudomonadati</taxon>
        <taxon>Pseudomonadota</taxon>
        <taxon>Alphaproteobacteria</taxon>
        <taxon>Hyphomicrobiales</taxon>
        <taxon>Lichenihabitantaceae</taxon>
        <taxon>Lichenibacterium</taxon>
    </lineage>
</organism>
<reference evidence="1 2" key="1">
    <citation type="submission" date="2018-12" db="EMBL/GenBank/DDBJ databases">
        <authorList>
            <person name="Grouzdev D.S."/>
            <person name="Krutkina M.S."/>
        </authorList>
    </citation>
    <scope>NUCLEOTIDE SEQUENCE [LARGE SCALE GENOMIC DNA]</scope>
    <source>
        <strain evidence="1 2">RmlP026</strain>
    </source>
</reference>
<accession>A0A4V1RTT9</accession>